<dbReference type="STRING" id="1314790.A0A1Y1XTL5"/>
<feature type="region of interest" description="Disordered" evidence="1">
    <location>
        <begin position="173"/>
        <end position="193"/>
    </location>
</feature>
<protein>
    <recommendedName>
        <fullName evidence="4">Cyclin N-terminal domain-containing protein</fullName>
    </recommendedName>
</protein>
<dbReference type="InterPro" id="IPR013922">
    <property type="entry name" value="Cyclin_PHO80-like"/>
</dbReference>
<dbReference type="GO" id="GO:0019901">
    <property type="term" value="F:protein kinase binding"/>
    <property type="evidence" value="ECO:0007669"/>
    <property type="project" value="InterPro"/>
</dbReference>
<organism evidence="2 3">
    <name type="scientific">Basidiobolus meristosporus CBS 931.73</name>
    <dbReference type="NCBI Taxonomy" id="1314790"/>
    <lineage>
        <taxon>Eukaryota</taxon>
        <taxon>Fungi</taxon>
        <taxon>Fungi incertae sedis</taxon>
        <taxon>Zoopagomycota</taxon>
        <taxon>Entomophthoromycotina</taxon>
        <taxon>Basidiobolomycetes</taxon>
        <taxon>Basidiobolales</taxon>
        <taxon>Basidiobolaceae</taxon>
        <taxon>Basidiobolus</taxon>
    </lineage>
</organism>
<evidence type="ECO:0008006" key="4">
    <source>
        <dbReference type="Google" id="ProtNLM"/>
    </source>
</evidence>
<dbReference type="Pfam" id="PF08613">
    <property type="entry name" value="Cyclin"/>
    <property type="match status" value="1"/>
</dbReference>
<dbReference type="Proteomes" id="UP000193498">
    <property type="component" value="Unassembled WGS sequence"/>
</dbReference>
<evidence type="ECO:0000313" key="3">
    <source>
        <dbReference type="Proteomes" id="UP000193498"/>
    </source>
</evidence>
<accession>A0A1Y1XTL5</accession>
<dbReference type="PANTHER" id="PTHR15615:SF36">
    <property type="entry name" value="PHO85 CYCLIN-5"/>
    <property type="match status" value="1"/>
</dbReference>
<dbReference type="GO" id="GO:0005634">
    <property type="term" value="C:nucleus"/>
    <property type="evidence" value="ECO:0007669"/>
    <property type="project" value="TreeGrafter"/>
</dbReference>
<feature type="compositionally biased region" description="Polar residues" evidence="1">
    <location>
        <begin position="173"/>
        <end position="183"/>
    </location>
</feature>
<dbReference type="OrthoDB" id="244495at2759"/>
<dbReference type="CDD" id="cd20557">
    <property type="entry name" value="CYCLIN_ScPCL1-like"/>
    <property type="match status" value="1"/>
</dbReference>
<dbReference type="InParanoid" id="A0A1Y1XTL5"/>
<comment type="caution">
    <text evidence="2">The sequence shown here is derived from an EMBL/GenBank/DDBJ whole genome shotgun (WGS) entry which is preliminary data.</text>
</comment>
<sequence>MSASISTRSGVSLAGNKANFLDLTFDFAVLTLHSILSQTFDTFQLNCFLRRVVHYSGTTYSTLLTAILYLFRLNSMRAVPAEEDPLGRFREKGVQSPVGCGGRLFMAALVTAHKFLQDRAVSTQTWSRLSNIPIPQLNTDELEFLKAIQFQLFITTRSFEKWSVLLRTTTASGNPRTFPTSSEPVHATAKRGAPYECHQLRHGRRKIPS</sequence>
<dbReference type="EMBL" id="MCFE01000474">
    <property type="protein sequence ID" value="ORX89117.1"/>
    <property type="molecule type" value="Genomic_DNA"/>
</dbReference>
<dbReference type="Gene3D" id="1.10.472.10">
    <property type="entry name" value="Cyclin-like"/>
    <property type="match status" value="1"/>
</dbReference>
<gene>
    <name evidence="2" type="ORF">K493DRAFT_318953</name>
</gene>
<evidence type="ECO:0000256" key="1">
    <source>
        <dbReference type="SAM" id="MobiDB-lite"/>
    </source>
</evidence>
<evidence type="ECO:0000313" key="2">
    <source>
        <dbReference type="EMBL" id="ORX89117.1"/>
    </source>
</evidence>
<dbReference type="AlphaFoldDB" id="A0A1Y1XTL5"/>
<name>A0A1Y1XTL5_9FUNG</name>
<dbReference type="GO" id="GO:0000307">
    <property type="term" value="C:cyclin-dependent protein kinase holoenzyme complex"/>
    <property type="evidence" value="ECO:0007669"/>
    <property type="project" value="TreeGrafter"/>
</dbReference>
<reference evidence="2 3" key="1">
    <citation type="submission" date="2016-07" db="EMBL/GenBank/DDBJ databases">
        <title>Pervasive Adenine N6-methylation of Active Genes in Fungi.</title>
        <authorList>
            <consortium name="DOE Joint Genome Institute"/>
            <person name="Mondo S.J."/>
            <person name="Dannebaum R.O."/>
            <person name="Kuo R.C."/>
            <person name="Labutti K."/>
            <person name="Haridas S."/>
            <person name="Kuo A."/>
            <person name="Salamov A."/>
            <person name="Ahrendt S.R."/>
            <person name="Lipzen A."/>
            <person name="Sullivan W."/>
            <person name="Andreopoulos W.B."/>
            <person name="Clum A."/>
            <person name="Lindquist E."/>
            <person name="Daum C."/>
            <person name="Ramamoorthy G.K."/>
            <person name="Gryganskyi A."/>
            <person name="Culley D."/>
            <person name="Magnuson J.K."/>
            <person name="James T.Y."/>
            <person name="O'Malley M.A."/>
            <person name="Stajich J.E."/>
            <person name="Spatafora J.W."/>
            <person name="Visel A."/>
            <person name="Grigoriev I.V."/>
        </authorList>
    </citation>
    <scope>NUCLEOTIDE SEQUENCE [LARGE SCALE GENOMIC DNA]</scope>
    <source>
        <strain evidence="2 3">CBS 931.73</strain>
    </source>
</reference>
<dbReference type="PANTHER" id="PTHR15615">
    <property type="match status" value="1"/>
</dbReference>
<proteinExistence type="predicted"/>
<dbReference type="GO" id="GO:0016538">
    <property type="term" value="F:cyclin-dependent protein serine/threonine kinase regulator activity"/>
    <property type="evidence" value="ECO:0007669"/>
    <property type="project" value="TreeGrafter"/>
</dbReference>
<keyword evidence="3" id="KW-1185">Reference proteome</keyword>